<feature type="compositionally biased region" description="Low complexity" evidence="1">
    <location>
        <begin position="34"/>
        <end position="44"/>
    </location>
</feature>
<feature type="compositionally biased region" description="Low complexity" evidence="1">
    <location>
        <begin position="1"/>
        <end position="27"/>
    </location>
</feature>
<feature type="region of interest" description="Disordered" evidence="1">
    <location>
        <begin position="1"/>
        <end position="88"/>
    </location>
</feature>
<evidence type="ECO:0000256" key="1">
    <source>
        <dbReference type="SAM" id="MobiDB-lite"/>
    </source>
</evidence>
<organism evidence="2">
    <name type="scientific">Thermorudis sp</name>
    <dbReference type="NCBI Taxonomy" id="1969470"/>
    <lineage>
        <taxon>Bacteria</taxon>
        <taxon>Pseudomonadati</taxon>
        <taxon>Thermomicrobiota</taxon>
        <taxon>Thermomicrobia</taxon>
        <taxon>Thermomicrobia incertae sedis</taxon>
        <taxon>Thermorudis</taxon>
    </lineage>
</organism>
<accession>A0A7C3AQX0</accession>
<sequence length="88" mass="9228">MTLARTPPLTLRPAARLLQPAAPGHARPTPEPAPTARAAPEPRAGTVRAQPRRPAGRRTYALPPRGSGAGLGACRPATPARPRGHRPR</sequence>
<gene>
    <name evidence="2" type="ORF">ENP13_01575</name>
</gene>
<reference evidence="2" key="1">
    <citation type="journal article" date="2020" name="mSystems">
        <title>Genome- and Community-Level Interaction Insights into Carbon Utilization and Element Cycling Functions of Hydrothermarchaeota in Hydrothermal Sediment.</title>
        <authorList>
            <person name="Zhou Z."/>
            <person name="Liu Y."/>
            <person name="Xu W."/>
            <person name="Pan J."/>
            <person name="Luo Z.H."/>
            <person name="Li M."/>
        </authorList>
    </citation>
    <scope>NUCLEOTIDE SEQUENCE [LARGE SCALE GENOMIC DNA]</scope>
    <source>
        <strain evidence="2">SpSt-192</strain>
    </source>
</reference>
<comment type="caution">
    <text evidence="2">The sequence shown here is derived from an EMBL/GenBank/DDBJ whole genome shotgun (WGS) entry which is preliminary data.</text>
</comment>
<dbReference type="EMBL" id="DSID01000125">
    <property type="protein sequence ID" value="HEX69922.1"/>
    <property type="molecule type" value="Genomic_DNA"/>
</dbReference>
<dbReference type="AlphaFoldDB" id="A0A7C3AQX0"/>
<evidence type="ECO:0000313" key="2">
    <source>
        <dbReference type="EMBL" id="HEX69922.1"/>
    </source>
</evidence>
<protein>
    <submittedName>
        <fullName evidence="2">Uncharacterized protein</fullName>
    </submittedName>
</protein>
<name>A0A7C3AQX0_9BACT</name>
<proteinExistence type="predicted"/>